<dbReference type="PROSITE" id="PS50885">
    <property type="entry name" value="HAMP"/>
    <property type="match status" value="1"/>
</dbReference>
<dbReference type="InterPro" id="IPR003660">
    <property type="entry name" value="HAMP_dom"/>
</dbReference>
<evidence type="ECO:0000256" key="1">
    <source>
        <dbReference type="ARBA" id="ARBA00023224"/>
    </source>
</evidence>
<dbReference type="Pfam" id="PF00672">
    <property type="entry name" value="HAMP"/>
    <property type="match status" value="1"/>
</dbReference>
<keyword evidence="1 3" id="KW-0807">Transducer</keyword>
<dbReference type="GO" id="GO:0007165">
    <property type="term" value="P:signal transduction"/>
    <property type="evidence" value="ECO:0007669"/>
    <property type="project" value="UniProtKB-KW"/>
</dbReference>
<dbReference type="InterPro" id="IPR004089">
    <property type="entry name" value="MCPsignal_dom"/>
</dbReference>
<comment type="caution">
    <text evidence="6">The sequence shown here is derived from an EMBL/GenBank/DDBJ whole genome shotgun (WGS) entry which is preliminary data.</text>
</comment>
<dbReference type="GO" id="GO:0006935">
    <property type="term" value="P:chemotaxis"/>
    <property type="evidence" value="ECO:0007669"/>
    <property type="project" value="InterPro"/>
</dbReference>
<dbReference type="GO" id="GO:0004888">
    <property type="term" value="F:transmembrane signaling receptor activity"/>
    <property type="evidence" value="ECO:0007669"/>
    <property type="project" value="InterPro"/>
</dbReference>
<feature type="domain" description="HAMP" evidence="5">
    <location>
        <begin position="258"/>
        <end position="310"/>
    </location>
</feature>
<dbReference type="Gene3D" id="6.10.340.10">
    <property type="match status" value="1"/>
</dbReference>
<dbReference type="PROSITE" id="PS50111">
    <property type="entry name" value="CHEMOTAXIS_TRANSDUC_2"/>
    <property type="match status" value="1"/>
</dbReference>
<dbReference type="Gene3D" id="1.10.287.950">
    <property type="entry name" value="Methyl-accepting chemotaxis protein"/>
    <property type="match status" value="1"/>
</dbReference>
<keyword evidence="7" id="KW-1185">Reference proteome</keyword>
<feature type="domain" description="Methyl-accepting transducer" evidence="4">
    <location>
        <begin position="385"/>
        <end position="628"/>
    </location>
</feature>
<comment type="similarity">
    <text evidence="2">Belongs to the methyl-accepting chemotaxis (MCP) protein family.</text>
</comment>
<dbReference type="SMART" id="SM00304">
    <property type="entry name" value="HAMP"/>
    <property type="match status" value="1"/>
</dbReference>
<dbReference type="EMBL" id="LVJN01000019">
    <property type="protein sequence ID" value="OSM04213.1"/>
    <property type="molecule type" value="Genomic_DNA"/>
</dbReference>
<name>A0A1Y2K5F1_9PROT</name>
<protein>
    <submittedName>
        <fullName evidence="6">Putative methyl-accepting chemotaxis sensory transducer</fullName>
    </submittedName>
</protein>
<dbReference type="STRING" id="1434232.MAIT1_04074"/>
<dbReference type="SMART" id="SM00283">
    <property type="entry name" value="MA"/>
    <property type="match status" value="1"/>
</dbReference>
<gene>
    <name evidence="6" type="ORF">MAIT1_04074</name>
</gene>
<evidence type="ECO:0000313" key="6">
    <source>
        <dbReference type="EMBL" id="OSM04213.1"/>
    </source>
</evidence>
<evidence type="ECO:0000256" key="2">
    <source>
        <dbReference type="ARBA" id="ARBA00029447"/>
    </source>
</evidence>
<accession>A0A1Y2K5F1</accession>
<evidence type="ECO:0000259" key="5">
    <source>
        <dbReference type="PROSITE" id="PS50885"/>
    </source>
</evidence>
<dbReference type="GO" id="GO:0016020">
    <property type="term" value="C:membrane"/>
    <property type="evidence" value="ECO:0007669"/>
    <property type="project" value="InterPro"/>
</dbReference>
<dbReference type="SUPFAM" id="SSF58104">
    <property type="entry name" value="Methyl-accepting chemotaxis protein (MCP) signaling domain"/>
    <property type="match status" value="2"/>
</dbReference>
<dbReference type="PRINTS" id="PR00260">
    <property type="entry name" value="CHEMTRNSDUCR"/>
</dbReference>
<reference evidence="6 7" key="1">
    <citation type="journal article" date="2016" name="BMC Genomics">
        <title>Combined genomic and structural analyses of a cultured magnetotactic bacterium reveals its niche adaptation to a dynamic environment.</title>
        <authorList>
            <person name="Araujo A.C."/>
            <person name="Morillo V."/>
            <person name="Cypriano J."/>
            <person name="Teixeira L.C."/>
            <person name="Leao P."/>
            <person name="Lyra S."/>
            <person name="Almeida L.G."/>
            <person name="Bazylinski D.A."/>
            <person name="Vasconcellos A.T."/>
            <person name="Abreu F."/>
            <person name="Lins U."/>
        </authorList>
    </citation>
    <scope>NUCLEOTIDE SEQUENCE [LARGE SCALE GENOMIC DNA]</scope>
    <source>
        <strain evidence="6 7">IT-1</strain>
    </source>
</reference>
<sequence length="831" mass="88560">MMTLFLIDLKQTTLTTLADARKAAYGKTLQSLWEGRGAEMQRIAGAFRSQRKLLKLVKGDDKKAIAEEGTSVWNRLSGQEQITSLFFWNAGRKERLIHHVSTGSNAADPNYEAALLLQIDGAEKKTAGFGLEIMPNGRLGIMQVTPFYNKRKAPYNMAVIGAELDPVLAQMKSLLGVTSIKPIAPEAGLSEDRVMIDGGELDYDLLLRNVAGKVIGAVKVREDFSAIDDQFSSINRKIGIALGLVILIAALISWRLSRDLVRRVRRINAALDEVGRGVVTHMLPVEGRDELDSVAGGVNGMVMGLRSNIRVVGQQSDAMSACVAGLGRVRGALESDATAANHCIEDVASANGKMMNAFEEIRSNMERVADTVQESADAAGSLHENIRSIAAAAGQVSGGVNTVAAASEQMHGNVSEVRANLERVNEAVGGAQTDLSHMAEGMTQMRDMCVMAGEEVGQASERARNADSVISRLDASAEEIGKVVGVIKNIADQTNMLALNASIEAAGAGEAGKGFAVVANEVKGLAQQTGDATAMISKQIGDIQANTREASRSAREMAEQVIGVQSSIQEIIDNVAEQQGRSEQLVAHMDQVAEASQGVMRNAHELDAAAQEVARTTMESANGANEIAHNSEESAGFAASVAEQSRMAIKTVAEAMASVSHTIELSEESAKTLQGARSINEYLGHSAHAFALMTRDAQQVSDTLQEAQSGFESGQPPFDIRAAKAAYLDQLMALQQLCEGRFAGDAEGMLSQLDSVLQSHVIGPACAQGGVDEAQCDDARAAHRAFMAVARRAPELKGTFLDQLNASRQTLFVALEKLYEAGIRMPEEAMS</sequence>
<dbReference type="InterPro" id="IPR004090">
    <property type="entry name" value="Chemotax_Me-accpt_rcpt"/>
</dbReference>
<evidence type="ECO:0000259" key="4">
    <source>
        <dbReference type="PROSITE" id="PS50111"/>
    </source>
</evidence>
<organism evidence="6 7">
    <name type="scientific">Magnetofaba australis IT-1</name>
    <dbReference type="NCBI Taxonomy" id="1434232"/>
    <lineage>
        <taxon>Bacteria</taxon>
        <taxon>Pseudomonadati</taxon>
        <taxon>Pseudomonadota</taxon>
        <taxon>Magnetococcia</taxon>
        <taxon>Magnetococcales</taxon>
        <taxon>Magnetococcaceae</taxon>
        <taxon>Magnetofaba</taxon>
    </lineage>
</organism>
<dbReference type="AlphaFoldDB" id="A0A1Y2K5F1"/>
<proteinExistence type="inferred from homology"/>
<evidence type="ECO:0000313" key="7">
    <source>
        <dbReference type="Proteomes" id="UP000194003"/>
    </source>
</evidence>
<dbReference type="PANTHER" id="PTHR32089">
    <property type="entry name" value="METHYL-ACCEPTING CHEMOTAXIS PROTEIN MCPB"/>
    <property type="match status" value="1"/>
</dbReference>
<dbReference type="CDD" id="cd06225">
    <property type="entry name" value="HAMP"/>
    <property type="match status" value="1"/>
</dbReference>
<dbReference type="Pfam" id="PF00015">
    <property type="entry name" value="MCPsignal"/>
    <property type="match status" value="1"/>
</dbReference>
<dbReference type="PANTHER" id="PTHR32089:SF112">
    <property type="entry name" value="LYSOZYME-LIKE PROTEIN-RELATED"/>
    <property type="match status" value="1"/>
</dbReference>
<evidence type="ECO:0000256" key="3">
    <source>
        <dbReference type="PROSITE-ProRule" id="PRU00284"/>
    </source>
</evidence>
<dbReference type="Proteomes" id="UP000194003">
    <property type="component" value="Unassembled WGS sequence"/>
</dbReference>